<comment type="caution">
    <text evidence="1">The sequence shown here is derived from an EMBL/GenBank/DDBJ whole genome shotgun (WGS) entry which is preliminary data.</text>
</comment>
<proteinExistence type="predicted"/>
<reference evidence="2" key="1">
    <citation type="journal article" date="2019" name="Int. J. Syst. Evol. Microbiol.">
        <title>The Global Catalogue of Microorganisms (GCM) 10K type strain sequencing project: providing services to taxonomists for standard genome sequencing and annotation.</title>
        <authorList>
            <consortium name="The Broad Institute Genomics Platform"/>
            <consortium name="The Broad Institute Genome Sequencing Center for Infectious Disease"/>
            <person name="Wu L."/>
            <person name="Ma J."/>
        </authorList>
    </citation>
    <scope>NUCLEOTIDE SEQUENCE [LARGE SCALE GENOMIC DNA]</scope>
    <source>
        <strain evidence="2">CGMCC 1.12990</strain>
    </source>
</reference>
<name>A0ABQ1X5W1_9BACT</name>
<keyword evidence="2" id="KW-1185">Reference proteome</keyword>
<dbReference type="EMBL" id="BMGS01000015">
    <property type="protein sequence ID" value="GGG60293.1"/>
    <property type="molecule type" value="Genomic_DNA"/>
</dbReference>
<evidence type="ECO:0000313" key="1">
    <source>
        <dbReference type="EMBL" id="GGG60293.1"/>
    </source>
</evidence>
<gene>
    <name evidence="1" type="ORF">GCM10011378_40350</name>
</gene>
<protein>
    <recommendedName>
        <fullName evidence="3">Helix-turn-helix domain-containing protein</fullName>
    </recommendedName>
</protein>
<evidence type="ECO:0000313" key="2">
    <source>
        <dbReference type="Proteomes" id="UP000601361"/>
    </source>
</evidence>
<sequence length="143" mass="16228">MHMPKSNPSLLEEPLRALVEKIEGPFQAFVEQTVERLVQDHFANWPKPDPQYTLSEVAELLAVDISTIYSYLKKPVGHLHRLPFVQCTDTPRGKRIRLSDILVWQQHNSSDALSKAKQEEVEQKVAAMGARRRARRGGTSTLA</sequence>
<organism evidence="1 2">
    <name type="scientific">Hymenobacter glacieicola</name>
    <dbReference type="NCBI Taxonomy" id="1562124"/>
    <lineage>
        <taxon>Bacteria</taxon>
        <taxon>Pseudomonadati</taxon>
        <taxon>Bacteroidota</taxon>
        <taxon>Cytophagia</taxon>
        <taxon>Cytophagales</taxon>
        <taxon>Hymenobacteraceae</taxon>
        <taxon>Hymenobacter</taxon>
    </lineage>
</organism>
<evidence type="ECO:0008006" key="3">
    <source>
        <dbReference type="Google" id="ProtNLM"/>
    </source>
</evidence>
<accession>A0ABQ1X5W1</accession>
<dbReference type="Proteomes" id="UP000601361">
    <property type="component" value="Unassembled WGS sequence"/>
</dbReference>